<keyword evidence="5" id="KW-1003">Cell membrane</keyword>
<evidence type="ECO:0000256" key="4">
    <source>
        <dbReference type="ARBA" id="ARBA00023136"/>
    </source>
</evidence>
<evidence type="ECO:0000256" key="1">
    <source>
        <dbReference type="ARBA" id="ARBA00004141"/>
    </source>
</evidence>
<keyword evidence="8" id="KW-1185">Reference proteome</keyword>
<reference evidence="7" key="1">
    <citation type="submission" date="2022-09" db="EMBL/GenBank/DDBJ databases">
        <title>Diverse halophilic archaea isolated from saline environments.</title>
        <authorList>
            <person name="Cui H.-L."/>
        </authorList>
    </citation>
    <scope>NUCLEOTIDE SEQUENCE</scope>
    <source>
        <strain evidence="7">ZS-35-S2</strain>
    </source>
</reference>
<evidence type="ECO:0000313" key="7">
    <source>
        <dbReference type="EMBL" id="UWM54989.1"/>
    </source>
</evidence>
<keyword evidence="3 5" id="KW-1133">Transmembrane helix</keyword>
<proteinExistence type="inferred from homology"/>
<evidence type="ECO:0000256" key="3">
    <source>
        <dbReference type="ARBA" id="ARBA00022989"/>
    </source>
</evidence>
<name>A0A9E7R3C6_9EURY</name>
<comment type="subcellular location">
    <subcellularLocation>
        <location evidence="5">Cell membrane</location>
        <topology evidence="5">Multi-pass membrane protein</topology>
    </subcellularLocation>
    <subcellularLocation>
        <location evidence="1">Membrane</location>
        <topology evidence="1">Multi-pass membrane protein</topology>
    </subcellularLocation>
</comment>
<evidence type="ECO:0000256" key="6">
    <source>
        <dbReference type="SAM" id="MobiDB-lite"/>
    </source>
</evidence>
<protein>
    <recommendedName>
        <fullName evidence="5">Probable membrane transporter protein</fullName>
    </recommendedName>
</protein>
<dbReference type="KEGG" id="ssai:N0B31_01615"/>
<sequence length="375" mass="39523">MSDASGADRIQRTFLKYQHIFVFLAPLLFVTGVYLGAPLPAETSGGADYWLRWWWLFPFFLLGATIVNTVGISGSALFVPYLIFVFPWLATLLAPDALVSANLEPETIVKIGLISESFGLSSSALAFIQYGLVDRKLALSLVGGAIPFVVGGALLSFVIPAPVFRFLLGVALIAAAFLLFRVDLDHEGPEESDASGEDGKAVSADGGTLPDDDDKLGPAGVDTDGDGKVTRVDRDGNDYHYTRGGWLERFGNYSIGGVFQGLAGFGIGELGIISMLRTEVPVRIAIGTNHIVVALTAVLASLVHVFGGGLVGGHAIDLASTPWNMVVWTVPATVTGGQIAPYVASRLDTELLKKGVGVLFTIIALALFGIVVGVA</sequence>
<feature type="transmembrane region" description="Helical" evidence="5">
    <location>
        <begin position="111"/>
        <end position="132"/>
    </location>
</feature>
<evidence type="ECO:0000313" key="8">
    <source>
        <dbReference type="Proteomes" id="UP001057580"/>
    </source>
</evidence>
<comment type="similarity">
    <text evidence="5">Belongs to the 4-toluene sulfonate uptake permease (TSUP) (TC 2.A.102) family.</text>
</comment>
<feature type="transmembrane region" description="Helical" evidence="5">
    <location>
        <begin position="284"/>
        <end position="306"/>
    </location>
</feature>
<feature type="transmembrane region" description="Helical" evidence="5">
    <location>
        <begin position="138"/>
        <end position="159"/>
    </location>
</feature>
<feature type="transmembrane region" description="Helical" evidence="5">
    <location>
        <begin position="326"/>
        <end position="344"/>
    </location>
</feature>
<dbReference type="InterPro" id="IPR002781">
    <property type="entry name" value="TM_pro_TauE-like"/>
</dbReference>
<dbReference type="GeneID" id="74941079"/>
<dbReference type="GO" id="GO:0005886">
    <property type="term" value="C:plasma membrane"/>
    <property type="evidence" value="ECO:0007669"/>
    <property type="project" value="UniProtKB-SubCell"/>
</dbReference>
<feature type="transmembrane region" description="Helical" evidence="5">
    <location>
        <begin position="166"/>
        <end position="182"/>
    </location>
</feature>
<keyword evidence="4 5" id="KW-0472">Membrane</keyword>
<dbReference type="Proteomes" id="UP001057580">
    <property type="component" value="Chromosome"/>
</dbReference>
<feature type="transmembrane region" description="Helical" evidence="5">
    <location>
        <begin position="78"/>
        <end position="99"/>
    </location>
</feature>
<feature type="transmembrane region" description="Helical" evidence="5">
    <location>
        <begin position="253"/>
        <end position="272"/>
    </location>
</feature>
<feature type="transmembrane region" description="Helical" evidence="5">
    <location>
        <begin position="53"/>
        <end position="72"/>
    </location>
</feature>
<dbReference type="Pfam" id="PF01925">
    <property type="entry name" value="TauE"/>
    <property type="match status" value="1"/>
</dbReference>
<gene>
    <name evidence="7" type="ORF">N0B31_01615</name>
</gene>
<accession>A0A9E7R3C6</accession>
<dbReference type="AlphaFoldDB" id="A0A9E7R3C6"/>
<dbReference type="InterPro" id="IPR051598">
    <property type="entry name" value="TSUP/Inactive_protease-like"/>
</dbReference>
<dbReference type="EMBL" id="CP104003">
    <property type="protein sequence ID" value="UWM54989.1"/>
    <property type="molecule type" value="Genomic_DNA"/>
</dbReference>
<feature type="region of interest" description="Disordered" evidence="6">
    <location>
        <begin position="188"/>
        <end position="231"/>
    </location>
</feature>
<feature type="transmembrane region" description="Helical" evidence="5">
    <location>
        <begin position="20"/>
        <end position="41"/>
    </location>
</feature>
<evidence type="ECO:0000256" key="5">
    <source>
        <dbReference type="RuleBase" id="RU363041"/>
    </source>
</evidence>
<feature type="transmembrane region" description="Helical" evidence="5">
    <location>
        <begin position="356"/>
        <end position="374"/>
    </location>
</feature>
<comment type="caution">
    <text evidence="5">Lacks conserved residue(s) required for the propagation of feature annotation.</text>
</comment>
<organism evidence="7 8">
    <name type="scientific">Salinirubellus salinus</name>
    <dbReference type="NCBI Taxonomy" id="1364945"/>
    <lineage>
        <taxon>Archaea</taxon>
        <taxon>Methanobacteriati</taxon>
        <taxon>Methanobacteriota</taxon>
        <taxon>Stenosarchaea group</taxon>
        <taxon>Halobacteria</taxon>
        <taxon>Halobacteriales</taxon>
        <taxon>Natronomonadaceae</taxon>
        <taxon>Salinirubellus</taxon>
    </lineage>
</organism>
<evidence type="ECO:0000256" key="2">
    <source>
        <dbReference type="ARBA" id="ARBA00022692"/>
    </source>
</evidence>
<dbReference type="PANTHER" id="PTHR43701">
    <property type="entry name" value="MEMBRANE TRANSPORTER PROTEIN MJ0441-RELATED"/>
    <property type="match status" value="1"/>
</dbReference>
<dbReference type="PANTHER" id="PTHR43701:SF2">
    <property type="entry name" value="MEMBRANE TRANSPORTER PROTEIN YJNA-RELATED"/>
    <property type="match status" value="1"/>
</dbReference>
<keyword evidence="2 5" id="KW-0812">Transmembrane</keyword>
<dbReference type="RefSeq" id="WP_260594041.1">
    <property type="nucleotide sequence ID" value="NZ_CP104003.1"/>
</dbReference>